<keyword evidence="7" id="KW-1185">Reference proteome</keyword>
<dbReference type="GO" id="GO:0060003">
    <property type="term" value="P:copper ion export"/>
    <property type="evidence" value="ECO:0007669"/>
    <property type="project" value="TreeGrafter"/>
</dbReference>
<dbReference type="FunFam" id="2.40.420.20:FF:000006">
    <property type="entry name" value="RND family efflux transporter MFP subunit"/>
    <property type="match status" value="1"/>
</dbReference>
<evidence type="ECO:0000256" key="2">
    <source>
        <dbReference type="ARBA" id="ARBA00022448"/>
    </source>
</evidence>
<dbReference type="InterPro" id="IPR006143">
    <property type="entry name" value="RND_pump_MFP"/>
</dbReference>
<protein>
    <submittedName>
        <fullName evidence="6">Efflux RND transporter periplasmic adaptor subunit</fullName>
    </submittedName>
</protein>
<gene>
    <name evidence="6" type="ORF">F0P94_08695</name>
</gene>
<dbReference type="GO" id="GO:0016020">
    <property type="term" value="C:membrane"/>
    <property type="evidence" value="ECO:0007669"/>
    <property type="project" value="InterPro"/>
</dbReference>
<evidence type="ECO:0000256" key="3">
    <source>
        <dbReference type="SAM" id="Coils"/>
    </source>
</evidence>
<dbReference type="Pfam" id="PF25975">
    <property type="entry name" value="CzcB_C"/>
    <property type="match status" value="1"/>
</dbReference>
<dbReference type="AlphaFoldDB" id="A0A5N1J2K4"/>
<evidence type="ECO:0000313" key="6">
    <source>
        <dbReference type="EMBL" id="KAA9338862.1"/>
    </source>
</evidence>
<dbReference type="GO" id="GO:0015679">
    <property type="term" value="P:plasma membrane copper ion transport"/>
    <property type="evidence" value="ECO:0007669"/>
    <property type="project" value="TreeGrafter"/>
</dbReference>
<dbReference type="PANTHER" id="PTHR30097">
    <property type="entry name" value="CATION EFFLUX SYSTEM PROTEIN CUSB"/>
    <property type="match status" value="1"/>
</dbReference>
<dbReference type="GO" id="GO:0022857">
    <property type="term" value="F:transmembrane transporter activity"/>
    <property type="evidence" value="ECO:0007669"/>
    <property type="project" value="InterPro"/>
</dbReference>
<proteinExistence type="inferred from homology"/>
<keyword evidence="3" id="KW-0175">Coiled coil</keyword>
<dbReference type="Gene3D" id="2.40.30.170">
    <property type="match status" value="1"/>
</dbReference>
<feature type="domain" description="CzcB-like C-terminal circularly permuted SH3-like" evidence="5">
    <location>
        <begin position="428"/>
        <end position="487"/>
    </location>
</feature>
<dbReference type="InterPro" id="IPR058649">
    <property type="entry name" value="CzcB_C"/>
</dbReference>
<dbReference type="PROSITE" id="PS51257">
    <property type="entry name" value="PROKAR_LIPOPROTEIN"/>
    <property type="match status" value="1"/>
</dbReference>
<accession>A0A5N1J2K4</accession>
<comment type="caution">
    <text evidence="6">The sequence shown here is derived from an EMBL/GenBank/DDBJ whole genome shotgun (WGS) entry which is preliminary data.</text>
</comment>
<organism evidence="6 7">
    <name type="scientific">Adhaeribacter soli</name>
    <dbReference type="NCBI Taxonomy" id="2607655"/>
    <lineage>
        <taxon>Bacteria</taxon>
        <taxon>Pseudomonadati</taxon>
        <taxon>Bacteroidota</taxon>
        <taxon>Cytophagia</taxon>
        <taxon>Cytophagales</taxon>
        <taxon>Hymenobacteraceae</taxon>
        <taxon>Adhaeribacter</taxon>
    </lineage>
</organism>
<dbReference type="InterPro" id="IPR051909">
    <property type="entry name" value="MFP_Cation_Efflux"/>
</dbReference>
<feature type="domain" description="Multidrug resistance protein MdtA-like barrel-sandwich hybrid" evidence="4">
    <location>
        <begin position="202"/>
        <end position="334"/>
    </location>
</feature>
<dbReference type="SUPFAM" id="SSF111369">
    <property type="entry name" value="HlyD-like secretion proteins"/>
    <property type="match status" value="1"/>
</dbReference>
<keyword evidence="2" id="KW-0813">Transport</keyword>
<evidence type="ECO:0000259" key="5">
    <source>
        <dbReference type="Pfam" id="PF25975"/>
    </source>
</evidence>
<dbReference type="PANTHER" id="PTHR30097:SF4">
    <property type="entry name" value="SLR6042 PROTEIN"/>
    <property type="match status" value="1"/>
</dbReference>
<evidence type="ECO:0000313" key="7">
    <source>
        <dbReference type="Proteomes" id="UP000326570"/>
    </source>
</evidence>
<dbReference type="InterPro" id="IPR058625">
    <property type="entry name" value="MdtA-like_BSH"/>
</dbReference>
<dbReference type="Pfam" id="PF25917">
    <property type="entry name" value="BSH_RND"/>
    <property type="match status" value="1"/>
</dbReference>
<name>A0A5N1J2K4_9BACT</name>
<comment type="similarity">
    <text evidence="1">Belongs to the membrane fusion protein (MFP) (TC 8.A.1) family.</text>
</comment>
<reference evidence="6 7" key="1">
    <citation type="submission" date="2019-09" db="EMBL/GenBank/DDBJ databases">
        <title>Genome sequence of Adhaeribacter sp. M2.</title>
        <authorList>
            <person name="Srinivasan S."/>
        </authorList>
    </citation>
    <scope>NUCLEOTIDE SEQUENCE [LARGE SCALE GENOMIC DNA]</scope>
    <source>
        <strain evidence="6 7">M2</strain>
    </source>
</reference>
<dbReference type="GO" id="GO:0030313">
    <property type="term" value="C:cell envelope"/>
    <property type="evidence" value="ECO:0007669"/>
    <property type="project" value="TreeGrafter"/>
</dbReference>
<dbReference type="Proteomes" id="UP000326570">
    <property type="component" value="Unassembled WGS sequence"/>
</dbReference>
<evidence type="ECO:0000256" key="1">
    <source>
        <dbReference type="ARBA" id="ARBA00009477"/>
    </source>
</evidence>
<dbReference type="NCBIfam" id="TIGR01730">
    <property type="entry name" value="RND_mfp"/>
    <property type="match status" value="1"/>
</dbReference>
<sequence>MKNIHWFVLSLFLVFSSCNKQQKEEGHAHGEGGHTHGLEPVFYTLYSDRSELFVEFKPLVVGQVSKFATHLTGLNDFKPYTEGQVTVSFVSRGKGIRSTADSASSPGLFQLALQPKTAGTGKLIFDLKTREFTDQFVIDNIPVYADEKAALAAQPADAAGTEITYLKEQAWKNEFANQQVKKQPFAEVIKTTGQVLAAPGDVVAITAKSEGILKFGKQGMIAGEPVKAGELLFSVSGSGLTQNNLEASIQEARTNLDKARTDYQRAQELIKDNIISQRDFLSIKAAYTNAQTAYNTLTKNYGAGGLRISAPINGFLQNIQVAEGQFVSAGQPLAEIAKNRKLVLRADVSQAYFPKLASIKSARFKMQNNNKVYNTSELNGKVVTYGRSTENNITVPVSFEIEMAEGIVPGAFAEVYLQTTQTQDALVIPVSALLEDQGNFYAYVQVSGEGFQKRELKLGASNGEQVQVRSGISEGERVVTKGAYQIKLSTMSGALPAHGHEH</sequence>
<dbReference type="Gene3D" id="2.40.420.20">
    <property type="match status" value="1"/>
</dbReference>
<dbReference type="EMBL" id="VTWT01000004">
    <property type="protein sequence ID" value="KAA9338862.1"/>
    <property type="molecule type" value="Genomic_DNA"/>
</dbReference>
<feature type="coiled-coil region" evidence="3">
    <location>
        <begin position="242"/>
        <end position="269"/>
    </location>
</feature>
<dbReference type="RefSeq" id="WP_150903496.1">
    <property type="nucleotide sequence ID" value="NZ_VTWT01000004.1"/>
</dbReference>
<dbReference type="Gene3D" id="1.10.287.470">
    <property type="entry name" value="Helix hairpin bin"/>
    <property type="match status" value="1"/>
</dbReference>
<evidence type="ECO:0000259" key="4">
    <source>
        <dbReference type="Pfam" id="PF25917"/>
    </source>
</evidence>